<evidence type="ECO:0008006" key="3">
    <source>
        <dbReference type="Google" id="ProtNLM"/>
    </source>
</evidence>
<dbReference type="AlphaFoldDB" id="A0A8A4TPA7"/>
<dbReference type="Gene3D" id="3.40.50.300">
    <property type="entry name" value="P-loop containing nucleotide triphosphate hydrolases"/>
    <property type="match status" value="1"/>
</dbReference>
<gene>
    <name evidence="1" type="ORF">J3U87_02265</name>
</gene>
<dbReference type="KEGG" id="scor:J3U87_02265"/>
<organism evidence="1 2">
    <name type="scientific">Sulfidibacter corallicola</name>
    <dbReference type="NCBI Taxonomy" id="2818388"/>
    <lineage>
        <taxon>Bacteria</taxon>
        <taxon>Pseudomonadati</taxon>
        <taxon>Acidobacteriota</taxon>
        <taxon>Holophagae</taxon>
        <taxon>Acanthopleuribacterales</taxon>
        <taxon>Acanthopleuribacteraceae</taxon>
        <taxon>Sulfidibacter</taxon>
    </lineage>
</organism>
<evidence type="ECO:0000313" key="2">
    <source>
        <dbReference type="Proteomes" id="UP000663929"/>
    </source>
</evidence>
<dbReference type="PANTHER" id="PTHR10285">
    <property type="entry name" value="URIDINE KINASE"/>
    <property type="match status" value="1"/>
</dbReference>
<name>A0A8A4TPA7_SULCO</name>
<reference evidence="1" key="1">
    <citation type="submission" date="2021-03" db="EMBL/GenBank/DDBJ databases">
        <title>Acanthopleuribacteraceae sp. M133.</title>
        <authorList>
            <person name="Wang G."/>
        </authorList>
    </citation>
    <scope>NUCLEOTIDE SEQUENCE</scope>
    <source>
        <strain evidence="1">M133</strain>
    </source>
</reference>
<dbReference type="EMBL" id="CP071793">
    <property type="protein sequence ID" value="QTD51267.1"/>
    <property type="molecule type" value="Genomic_DNA"/>
</dbReference>
<proteinExistence type="predicted"/>
<dbReference type="InterPro" id="IPR027417">
    <property type="entry name" value="P-loop_NTPase"/>
</dbReference>
<dbReference type="SUPFAM" id="SSF52540">
    <property type="entry name" value="P-loop containing nucleoside triphosphate hydrolases"/>
    <property type="match status" value="1"/>
</dbReference>
<sequence>MHTQLADDPTQRLAETLVRERKRTTGPLFVGIAGAQGSGKTTLARDLMRRMRAKGLRTTGFSLDDLYLRREERLRLSRRVHPLLATRGVPGTHDPALGLKLFADLRAAEADDITPIPAFDKGIDDRMDRDRWPTHRGASDVVFFEGWCVGAPPQREDELAAPINRLEAEEDREEVWRRWVNRQLAEAYPPLFERLDLLVFLEIPDFDWVARWRGQQERELARTRGTQATAIMDSTALLRFIAHYERLTRHMLRVMPELAWCTCRLDEHHRIVEMHFRDTPKPQSQT</sequence>
<keyword evidence="2" id="KW-1185">Reference proteome</keyword>
<protein>
    <recommendedName>
        <fullName evidence="3">D-glycerate 3-kinase</fullName>
    </recommendedName>
</protein>
<dbReference type="RefSeq" id="WP_237381399.1">
    <property type="nucleotide sequence ID" value="NZ_CP071793.1"/>
</dbReference>
<dbReference type="Proteomes" id="UP000663929">
    <property type="component" value="Chromosome"/>
</dbReference>
<accession>A0A8A4TPA7</accession>
<evidence type="ECO:0000313" key="1">
    <source>
        <dbReference type="EMBL" id="QTD51267.1"/>
    </source>
</evidence>